<name>A0AAW9WDS2_9FIRM</name>
<organism evidence="8 9">
    <name type="scientific">Hungatella hathewayi</name>
    <dbReference type="NCBI Taxonomy" id="154046"/>
    <lineage>
        <taxon>Bacteria</taxon>
        <taxon>Bacillati</taxon>
        <taxon>Bacillota</taxon>
        <taxon>Clostridia</taxon>
        <taxon>Lachnospirales</taxon>
        <taxon>Lachnospiraceae</taxon>
        <taxon>Hungatella</taxon>
    </lineage>
</organism>
<dbReference type="GO" id="GO:0016616">
    <property type="term" value="F:oxidoreductase activity, acting on the CH-OH group of donors, NAD or NADP as acceptor"/>
    <property type="evidence" value="ECO:0007669"/>
    <property type="project" value="InterPro"/>
</dbReference>
<feature type="signal peptide" evidence="5">
    <location>
        <begin position="1"/>
        <end position="23"/>
    </location>
</feature>
<dbReference type="RefSeq" id="WP_055650501.1">
    <property type="nucleotide sequence ID" value="NZ_CZAZ01000013.1"/>
</dbReference>
<evidence type="ECO:0000256" key="4">
    <source>
        <dbReference type="PIRSR" id="PIRSR000105-1"/>
    </source>
</evidence>
<keyword evidence="3" id="KW-0560">Oxidoreductase</keyword>
<feature type="domain" description="3-hydroxyacyl-CoA dehydrogenase C-terminal" evidence="6">
    <location>
        <begin position="189"/>
        <end position="286"/>
    </location>
</feature>
<gene>
    <name evidence="8" type="ORF">GNE07_09855</name>
</gene>
<reference evidence="8 9" key="1">
    <citation type="submission" date="2019-09" db="EMBL/GenBank/DDBJ databases">
        <title>Draft genome sequencing of Hungatella hathewayi 123Y-2.</title>
        <authorList>
            <person name="Lv Q."/>
            <person name="Li S."/>
        </authorList>
    </citation>
    <scope>NUCLEOTIDE SEQUENCE [LARGE SCALE GENOMIC DNA]</scope>
    <source>
        <strain evidence="8 9">123Y-2</strain>
    </source>
</reference>
<dbReference type="Gene3D" id="1.10.1040.10">
    <property type="entry name" value="N-(1-d-carboxylethyl)-l-norvaline Dehydrogenase, domain 2"/>
    <property type="match status" value="1"/>
</dbReference>
<comment type="similarity">
    <text evidence="2">Belongs to the 3-hydroxyacyl-CoA dehydrogenase family.</text>
</comment>
<proteinExistence type="inferred from homology"/>
<dbReference type="SUPFAM" id="SSF51735">
    <property type="entry name" value="NAD(P)-binding Rossmann-fold domains"/>
    <property type="match status" value="1"/>
</dbReference>
<evidence type="ECO:0000259" key="7">
    <source>
        <dbReference type="Pfam" id="PF02737"/>
    </source>
</evidence>
<evidence type="ECO:0000256" key="1">
    <source>
        <dbReference type="ARBA" id="ARBA00005086"/>
    </source>
</evidence>
<feature type="chain" id="PRO_5043790958" evidence="5">
    <location>
        <begin position="24"/>
        <end position="313"/>
    </location>
</feature>
<sequence length="313" mass="34262">MSKVVVIGAGMMGSGIGAMSALAGNLTVLVDTTAERAQAGKVKAFLCINERVSNQLSGEEAGKTASELLKTSSDLEESLQGADLVIEAIYENLEAKQELFQKIDSVLPANVPILSNTSGMRITDIAAKAEYYPERTMTAHFWLPAHLVPLVEVVMWDKTDEVMAEGVKDTLKAWGKAPVLVRKDLPGQLANRILQVIIREAVNIVDMGLASPEDVDTAVKMGMGIRFPAWGPLEHIDAIGLDLALSVQNTVLPGLKNNTKNYVLQKMVEEGKNGNKGENHVGFYDWTKRSMKEQMEKRNQFIIHALQEIFPCD</sequence>
<dbReference type="SUPFAM" id="SSF48179">
    <property type="entry name" value="6-phosphogluconate dehydrogenase C-terminal domain-like"/>
    <property type="match status" value="1"/>
</dbReference>
<dbReference type="PANTHER" id="PTHR48075">
    <property type="entry name" value="3-HYDROXYACYL-COA DEHYDROGENASE FAMILY PROTEIN"/>
    <property type="match status" value="1"/>
</dbReference>
<dbReference type="PANTHER" id="PTHR48075:SF5">
    <property type="entry name" value="3-HYDROXYBUTYRYL-COA DEHYDROGENASE"/>
    <property type="match status" value="1"/>
</dbReference>
<comment type="pathway">
    <text evidence="1">Lipid metabolism; butanoate metabolism.</text>
</comment>
<evidence type="ECO:0000259" key="6">
    <source>
        <dbReference type="Pfam" id="PF00725"/>
    </source>
</evidence>
<dbReference type="AlphaFoldDB" id="A0AAW9WDS2"/>
<keyword evidence="5" id="KW-0732">Signal</keyword>
<dbReference type="InterPro" id="IPR013328">
    <property type="entry name" value="6PGD_dom2"/>
</dbReference>
<feature type="domain" description="3-hydroxyacyl-CoA dehydrogenase NAD binding" evidence="7">
    <location>
        <begin position="3"/>
        <end position="184"/>
    </location>
</feature>
<dbReference type="Proteomes" id="UP000434223">
    <property type="component" value="Unassembled WGS sequence"/>
</dbReference>
<dbReference type="InterPro" id="IPR006108">
    <property type="entry name" value="3HC_DH_C"/>
</dbReference>
<dbReference type="InterPro" id="IPR036291">
    <property type="entry name" value="NAD(P)-bd_dom_sf"/>
</dbReference>
<dbReference type="InterPro" id="IPR022694">
    <property type="entry name" value="3-OHacyl-CoA_DH"/>
</dbReference>
<protein>
    <submittedName>
        <fullName evidence="8">3-hydroxybutyryl-CoA epimerase</fullName>
    </submittedName>
</protein>
<dbReference type="PIRSF" id="PIRSF000105">
    <property type="entry name" value="HCDH"/>
    <property type="match status" value="1"/>
</dbReference>
<dbReference type="InterPro" id="IPR008927">
    <property type="entry name" value="6-PGluconate_DH-like_C_sf"/>
</dbReference>
<dbReference type="GO" id="GO:0006631">
    <property type="term" value="P:fatty acid metabolic process"/>
    <property type="evidence" value="ECO:0007669"/>
    <property type="project" value="InterPro"/>
</dbReference>
<dbReference type="Pfam" id="PF02737">
    <property type="entry name" value="3HCDH_N"/>
    <property type="match status" value="1"/>
</dbReference>
<evidence type="ECO:0000256" key="3">
    <source>
        <dbReference type="ARBA" id="ARBA00023002"/>
    </source>
</evidence>
<comment type="caution">
    <text evidence="8">The sequence shown here is derived from an EMBL/GenBank/DDBJ whole genome shotgun (WGS) entry which is preliminary data.</text>
</comment>
<dbReference type="Pfam" id="PF00725">
    <property type="entry name" value="3HCDH"/>
    <property type="match status" value="1"/>
</dbReference>
<evidence type="ECO:0000313" key="9">
    <source>
        <dbReference type="Proteomes" id="UP000434223"/>
    </source>
</evidence>
<dbReference type="EMBL" id="WNME01000005">
    <property type="protein sequence ID" value="MUB63364.1"/>
    <property type="molecule type" value="Genomic_DNA"/>
</dbReference>
<dbReference type="Gene3D" id="3.40.50.720">
    <property type="entry name" value="NAD(P)-binding Rossmann-like Domain"/>
    <property type="match status" value="1"/>
</dbReference>
<dbReference type="GO" id="GO:0070403">
    <property type="term" value="F:NAD+ binding"/>
    <property type="evidence" value="ECO:0007669"/>
    <property type="project" value="InterPro"/>
</dbReference>
<evidence type="ECO:0000256" key="2">
    <source>
        <dbReference type="ARBA" id="ARBA00009463"/>
    </source>
</evidence>
<accession>A0AAW9WDS2</accession>
<evidence type="ECO:0000313" key="8">
    <source>
        <dbReference type="EMBL" id="MUB63364.1"/>
    </source>
</evidence>
<evidence type="ECO:0000256" key="5">
    <source>
        <dbReference type="SAM" id="SignalP"/>
    </source>
</evidence>
<dbReference type="InterPro" id="IPR006176">
    <property type="entry name" value="3-OHacyl-CoA_DH_NAD-bd"/>
</dbReference>
<feature type="site" description="Important for catalytic activity" evidence="4">
    <location>
        <position position="140"/>
    </location>
</feature>